<keyword evidence="2" id="KW-0479">Metal-binding</keyword>
<dbReference type="GO" id="GO:0070006">
    <property type="term" value="F:metalloaminopeptidase activity"/>
    <property type="evidence" value="ECO:0007669"/>
    <property type="project" value="InterPro"/>
</dbReference>
<dbReference type="FunFam" id="3.90.230.10:FF:000009">
    <property type="entry name" value="xaa-Pro aminopeptidase 2"/>
    <property type="match status" value="1"/>
</dbReference>
<sequence>MLLKIEDEKQRMQRLFKATVFTVLCCSLIPTSEMAQARAGCDQNELKTRVNTTDRLIAFRTALSSIHADSKQLAAFIVFSGDAHNSEYPTKHDKRREFISGFEGSAGTAVITRTQAALWTDGRYFLEAEEALDCNWVLMRQGEPGTPSIPGWLNSVLNASDYVGVDESLITHYTFTLIQGSLLSMSNKLELKAINSSLNPVDTVWRDQQPAQPKEIINALDVKFAGISWQGKLANLRANITSLGAGAFVVTSLDEIAWLFNLRGSDVEYTPFFLGYAVVEPSSVRLYILDKNTRLNATPTDDQTETKLHVHLNTGVDGACSSADCVQVLEYNLVDLEAYLRALAETTIVLVTYHANYAVYQAVKNNVTVRSSPIEIDKAIKNPTERVGMKNAYRRDSAELVKFLAFLENEVKSGRDWTEVSAAQRLDNQRKTLQYNRGVSFPTIAGFGSNGAIIHYMPLPSTNKQITTDSFFLLDSGGQYLDGTTDVTRTMHYGNPSDYEKECYTRVLMSSINLAMIKWPQGQRGGVLDTVARNPLWQVGLDYRHGTGHGIGAYLSVHEGPGGINVNSNSDPALKPYEFYSDEPGYYEDGKFGIRLETVVTAVPYQTKYEFGRSGYLQFEAVTLVPFELDLVDFTLMNKEQMEWLNNYNSQIKREILPLLGNDELAIKWLNDRTQLINLRQIFGLNSGSTISCSWGILILSLIVVVKFLQSSFCRT</sequence>
<keyword evidence="4" id="KW-1133">Transmembrane helix</keyword>
<evidence type="ECO:0000313" key="9">
    <source>
        <dbReference type="RefSeq" id="XP_055889398.1"/>
    </source>
</evidence>
<dbReference type="PANTHER" id="PTHR43763">
    <property type="entry name" value="XAA-PRO AMINOPEPTIDASE 1"/>
    <property type="match status" value="1"/>
</dbReference>
<dbReference type="GO" id="GO:0005737">
    <property type="term" value="C:cytoplasm"/>
    <property type="evidence" value="ECO:0007669"/>
    <property type="project" value="UniProtKB-ARBA"/>
</dbReference>
<keyword evidence="4" id="KW-0472">Membrane</keyword>
<proteinExistence type="inferred from homology"/>
<evidence type="ECO:0000256" key="4">
    <source>
        <dbReference type="SAM" id="Phobius"/>
    </source>
</evidence>
<dbReference type="AlphaFoldDB" id="A0A9W3AQL6"/>
<dbReference type="Pfam" id="PF00557">
    <property type="entry name" value="Peptidase_M24"/>
    <property type="match status" value="1"/>
</dbReference>
<dbReference type="Pfam" id="PF16189">
    <property type="entry name" value="Creatinase_N_2"/>
    <property type="match status" value="1"/>
</dbReference>
<dbReference type="InterPro" id="IPR050422">
    <property type="entry name" value="X-Pro_aminopeptidase_P"/>
</dbReference>
<evidence type="ECO:0000259" key="7">
    <source>
        <dbReference type="Pfam" id="PF16188"/>
    </source>
</evidence>
<feature type="domain" description="Peptidase M24" evidence="5">
    <location>
        <begin position="389"/>
        <end position="600"/>
    </location>
</feature>
<dbReference type="Pfam" id="PF01321">
    <property type="entry name" value="Creatinase_N"/>
    <property type="match status" value="1"/>
</dbReference>
<comment type="similarity">
    <text evidence="1">Belongs to the peptidase M24B family.</text>
</comment>
<dbReference type="OrthoDB" id="9995434at2759"/>
<evidence type="ECO:0000259" key="5">
    <source>
        <dbReference type="Pfam" id="PF00557"/>
    </source>
</evidence>
<keyword evidence="8" id="KW-1185">Reference proteome</keyword>
<dbReference type="InterPro" id="IPR036005">
    <property type="entry name" value="Creatinase/aminopeptidase-like"/>
</dbReference>
<feature type="transmembrane region" description="Helical" evidence="4">
    <location>
        <begin position="689"/>
        <end position="709"/>
    </location>
</feature>
<dbReference type="SUPFAM" id="SSF55920">
    <property type="entry name" value="Creatinase/aminopeptidase"/>
    <property type="match status" value="1"/>
</dbReference>
<name>A0A9W3AQL6_BIOGL</name>
<dbReference type="OMA" id="NARMINI"/>
<evidence type="ECO:0000259" key="6">
    <source>
        <dbReference type="Pfam" id="PF01321"/>
    </source>
</evidence>
<dbReference type="InterPro" id="IPR032416">
    <property type="entry name" value="Peptidase_M24_C"/>
</dbReference>
<dbReference type="Proteomes" id="UP001165740">
    <property type="component" value="Chromosome 6"/>
</dbReference>
<dbReference type="SUPFAM" id="SSF53092">
    <property type="entry name" value="Creatinase/prolidase N-terminal domain"/>
    <property type="match status" value="1"/>
</dbReference>
<feature type="domain" description="Creatinase N-terminal" evidence="6">
    <location>
        <begin position="69"/>
        <end position="182"/>
    </location>
</feature>
<gene>
    <name evidence="9" type="primary">LOC106068209</name>
</gene>
<accession>A0A9W3AQL6</accession>
<dbReference type="GeneID" id="106068209"/>
<dbReference type="InterPro" id="IPR000994">
    <property type="entry name" value="Pept_M24"/>
</dbReference>
<feature type="domain" description="Peptidase M24 C-terminal" evidence="7">
    <location>
        <begin position="615"/>
        <end position="676"/>
    </location>
</feature>
<evidence type="ECO:0000313" key="8">
    <source>
        <dbReference type="Proteomes" id="UP001165740"/>
    </source>
</evidence>
<evidence type="ECO:0000256" key="2">
    <source>
        <dbReference type="ARBA" id="ARBA00022723"/>
    </source>
</evidence>
<dbReference type="CDD" id="cd01085">
    <property type="entry name" value="APP"/>
    <property type="match status" value="1"/>
</dbReference>
<dbReference type="Gene3D" id="3.40.350.10">
    <property type="entry name" value="Creatinase/prolidase N-terminal domain"/>
    <property type="match status" value="2"/>
</dbReference>
<dbReference type="InterPro" id="IPR033740">
    <property type="entry name" value="Pept_M24B"/>
</dbReference>
<dbReference type="FunFam" id="3.40.350.10:FF:000003">
    <property type="entry name" value="Xaa-pro aminopeptidase P"/>
    <property type="match status" value="1"/>
</dbReference>
<dbReference type="Gene3D" id="3.90.230.10">
    <property type="entry name" value="Creatinase/methionine aminopeptidase superfamily"/>
    <property type="match status" value="1"/>
</dbReference>
<dbReference type="RefSeq" id="XP_055889398.1">
    <property type="nucleotide sequence ID" value="XM_056033423.1"/>
</dbReference>
<keyword evidence="4" id="KW-0812">Transmembrane</keyword>
<dbReference type="PANTHER" id="PTHR43763:SF6">
    <property type="entry name" value="XAA-PRO AMINOPEPTIDASE 1"/>
    <property type="match status" value="1"/>
</dbReference>
<reference evidence="9" key="1">
    <citation type="submission" date="2025-08" db="UniProtKB">
        <authorList>
            <consortium name="RefSeq"/>
        </authorList>
    </citation>
    <scope>IDENTIFICATION</scope>
</reference>
<dbReference type="InterPro" id="IPR000587">
    <property type="entry name" value="Creatinase_N"/>
</dbReference>
<keyword evidence="3" id="KW-0378">Hydrolase</keyword>
<evidence type="ECO:0000256" key="1">
    <source>
        <dbReference type="ARBA" id="ARBA00008766"/>
    </source>
</evidence>
<dbReference type="GO" id="GO:0046872">
    <property type="term" value="F:metal ion binding"/>
    <property type="evidence" value="ECO:0007669"/>
    <property type="project" value="UniProtKB-KW"/>
</dbReference>
<organism evidence="8 9">
    <name type="scientific">Biomphalaria glabrata</name>
    <name type="common">Bloodfluke planorb</name>
    <name type="synonym">Freshwater snail</name>
    <dbReference type="NCBI Taxonomy" id="6526"/>
    <lineage>
        <taxon>Eukaryota</taxon>
        <taxon>Metazoa</taxon>
        <taxon>Spiralia</taxon>
        <taxon>Lophotrochozoa</taxon>
        <taxon>Mollusca</taxon>
        <taxon>Gastropoda</taxon>
        <taxon>Heterobranchia</taxon>
        <taxon>Euthyneura</taxon>
        <taxon>Panpulmonata</taxon>
        <taxon>Hygrophila</taxon>
        <taxon>Lymnaeoidea</taxon>
        <taxon>Planorbidae</taxon>
        <taxon>Biomphalaria</taxon>
    </lineage>
</organism>
<dbReference type="InterPro" id="IPR029149">
    <property type="entry name" value="Creatin/AminoP/Spt16_N"/>
</dbReference>
<protein>
    <submittedName>
        <fullName evidence="9">Xaa-Pro aminopeptidase 1-like isoform X1</fullName>
    </submittedName>
</protein>
<evidence type="ECO:0000256" key="3">
    <source>
        <dbReference type="ARBA" id="ARBA00022801"/>
    </source>
</evidence>
<dbReference type="Pfam" id="PF16188">
    <property type="entry name" value="Peptidase_M24_C"/>
    <property type="match status" value="1"/>
</dbReference>